<gene>
    <name evidence="2" type="ORF">LCGC14_2283700</name>
</gene>
<dbReference type="AlphaFoldDB" id="A0A0F9DFT2"/>
<sequence>ARSPRAHFQLQLTTVNQFGKVIAKPDQGNDDLFRCAVLAHWAIMGNKDKYRGRGRGRGRPGGPRQVAFGRSAGGRGNAGFGRRAARRTRY</sequence>
<name>A0A0F9DFT2_9ZZZZ</name>
<feature type="region of interest" description="Disordered" evidence="1">
    <location>
        <begin position="51"/>
        <end position="90"/>
    </location>
</feature>
<comment type="caution">
    <text evidence="2">The sequence shown here is derived from an EMBL/GenBank/DDBJ whole genome shotgun (WGS) entry which is preliminary data.</text>
</comment>
<dbReference type="EMBL" id="LAZR01031829">
    <property type="protein sequence ID" value="KKL52616.1"/>
    <property type="molecule type" value="Genomic_DNA"/>
</dbReference>
<proteinExistence type="predicted"/>
<evidence type="ECO:0000256" key="1">
    <source>
        <dbReference type="SAM" id="MobiDB-lite"/>
    </source>
</evidence>
<evidence type="ECO:0000313" key="2">
    <source>
        <dbReference type="EMBL" id="KKL52616.1"/>
    </source>
</evidence>
<protein>
    <submittedName>
        <fullName evidence="2">Uncharacterized protein</fullName>
    </submittedName>
</protein>
<accession>A0A0F9DFT2</accession>
<reference evidence="2" key="1">
    <citation type="journal article" date="2015" name="Nature">
        <title>Complex archaea that bridge the gap between prokaryotes and eukaryotes.</title>
        <authorList>
            <person name="Spang A."/>
            <person name="Saw J.H."/>
            <person name="Jorgensen S.L."/>
            <person name="Zaremba-Niedzwiedzka K."/>
            <person name="Martijn J."/>
            <person name="Lind A.E."/>
            <person name="van Eijk R."/>
            <person name="Schleper C."/>
            <person name="Guy L."/>
            <person name="Ettema T.J."/>
        </authorList>
    </citation>
    <scope>NUCLEOTIDE SEQUENCE</scope>
</reference>
<organism evidence="2">
    <name type="scientific">marine sediment metagenome</name>
    <dbReference type="NCBI Taxonomy" id="412755"/>
    <lineage>
        <taxon>unclassified sequences</taxon>
        <taxon>metagenomes</taxon>
        <taxon>ecological metagenomes</taxon>
    </lineage>
</organism>
<feature type="non-terminal residue" evidence="2">
    <location>
        <position position="1"/>
    </location>
</feature>